<feature type="domain" description="Leucine-binding protein" evidence="4">
    <location>
        <begin position="48"/>
        <end position="388"/>
    </location>
</feature>
<dbReference type="InterPro" id="IPR006311">
    <property type="entry name" value="TAT_signal"/>
</dbReference>
<dbReference type="RefSeq" id="WP_092495689.1">
    <property type="nucleotide sequence ID" value="NZ_FOFG01000003.1"/>
</dbReference>
<dbReference type="STRING" id="1855383.SAMN05216548_10364"/>
<evidence type="ECO:0000313" key="6">
    <source>
        <dbReference type="Proteomes" id="UP000199647"/>
    </source>
</evidence>
<accession>A0A1H9E4I9</accession>
<proteinExistence type="inferred from homology"/>
<protein>
    <submittedName>
        <fullName evidence="5">Amino acid/amide ABC transporter substrate-binding protein, HAAT family</fullName>
    </submittedName>
</protein>
<dbReference type="SUPFAM" id="SSF53822">
    <property type="entry name" value="Periplasmic binding protein-like I"/>
    <property type="match status" value="1"/>
</dbReference>
<dbReference type="GO" id="GO:0006865">
    <property type="term" value="P:amino acid transport"/>
    <property type="evidence" value="ECO:0007669"/>
    <property type="project" value="UniProtKB-KW"/>
</dbReference>
<evidence type="ECO:0000256" key="3">
    <source>
        <dbReference type="ARBA" id="ARBA00022970"/>
    </source>
</evidence>
<dbReference type="InterPro" id="IPR051010">
    <property type="entry name" value="BCAA_transport"/>
</dbReference>
<evidence type="ECO:0000259" key="4">
    <source>
        <dbReference type="Pfam" id="PF13458"/>
    </source>
</evidence>
<name>A0A1H9E4I9_9HYPH</name>
<gene>
    <name evidence="5" type="ORF">SAMN05216548_10364</name>
</gene>
<organism evidence="5 6">
    <name type="scientific">Faunimonas pinastri</name>
    <dbReference type="NCBI Taxonomy" id="1855383"/>
    <lineage>
        <taxon>Bacteria</taxon>
        <taxon>Pseudomonadati</taxon>
        <taxon>Pseudomonadota</taxon>
        <taxon>Alphaproteobacteria</taxon>
        <taxon>Hyphomicrobiales</taxon>
        <taxon>Afifellaceae</taxon>
        <taxon>Faunimonas</taxon>
    </lineage>
</organism>
<dbReference type="OrthoDB" id="9805315at2"/>
<dbReference type="PROSITE" id="PS51318">
    <property type="entry name" value="TAT"/>
    <property type="match status" value="1"/>
</dbReference>
<dbReference type="Pfam" id="PF13458">
    <property type="entry name" value="Peripla_BP_6"/>
    <property type="match status" value="1"/>
</dbReference>
<keyword evidence="6" id="KW-1185">Reference proteome</keyword>
<evidence type="ECO:0000256" key="1">
    <source>
        <dbReference type="ARBA" id="ARBA00010062"/>
    </source>
</evidence>
<dbReference type="InterPro" id="IPR028081">
    <property type="entry name" value="Leu-bd"/>
</dbReference>
<reference evidence="5 6" key="1">
    <citation type="submission" date="2016-10" db="EMBL/GenBank/DDBJ databases">
        <authorList>
            <person name="de Groot N.N."/>
        </authorList>
    </citation>
    <scope>NUCLEOTIDE SEQUENCE [LARGE SCALE GENOMIC DNA]</scope>
    <source>
        <strain evidence="5 6">A52C2</strain>
    </source>
</reference>
<dbReference type="Gene3D" id="3.40.50.2300">
    <property type="match status" value="2"/>
</dbReference>
<evidence type="ECO:0000256" key="2">
    <source>
        <dbReference type="ARBA" id="ARBA00022729"/>
    </source>
</evidence>
<dbReference type="InterPro" id="IPR028082">
    <property type="entry name" value="Peripla_BP_I"/>
</dbReference>
<keyword evidence="3" id="KW-0813">Transport</keyword>
<evidence type="ECO:0000313" key="5">
    <source>
        <dbReference type="EMBL" id="SEQ20601.1"/>
    </source>
</evidence>
<dbReference type="AlphaFoldDB" id="A0A1H9E4I9"/>
<sequence>MTSDSDKGVRTPLLGDATRRTVLKGGAAAIAAAGVFRPAILRAATPVIKIGHVSPQTGPMAGFADSQAFVLDGIRKYLKDGLQIGGKTYQVDIITKDSQTDQSRTAEVASDLILKDKVNIITGSSGSIDTNPVANQAELNEVPCITTDNPWESYFYGRNGDPKTGFDYTYHFFWGLDDVLAAFTGLWKTQDTNKVVGILFNTAQDDVSWHNAFIPTIQKAGFKTVDPGMFPAFGNDFTPQITMFKKAGVEIVTGNLFTPDFATFWTQCAQQGFKPKIVTLGKAFLFPTDVAALGERALNVTCELWWSPSYPYVSSLTGMNGHQLVSAYEAQTGRHWTAPTPFKHALFEVVIDVLKRTEDVTDPESILKAINGTNLKTIVGPVKWPGPQLKNISPTPVVAGQWQKHGDRLDVAIVNNGAFPDIPVDSPLLPLA</sequence>
<dbReference type="EMBL" id="FOFG01000003">
    <property type="protein sequence ID" value="SEQ20601.1"/>
    <property type="molecule type" value="Genomic_DNA"/>
</dbReference>
<comment type="similarity">
    <text evidence="1">Belongs to the leucine-binding protein family.</text>
</comment>
<dbReference type="CDD" id="cd06337">
    <property type="entry name" value="PBP1_ABC_ligand_binding-like"/>
    <property type="match status" value="1"/>
</dbReference>
<keyword evidence="3" id="KW-0029">Amino-acid transport</keyword>
<dbReference type="PANTHER" id="PTHR30483:SF6">
    <property type="entry name" value="PERIPLASMIC BINDING PROTEIN OF ABC TRANSPORTER FOR NATURAL AMINO ACIDS"/>
    <property type="match status" value="1"/>
</dbReference>
<dbReference type="Proteomes" id="UP000199647">
    <property type="component" value="Unassembled WGS sequence"/>
</dbReference>
<keyword evidence="2" id="KW-0732">Signal</keyword>
<dbReference type="PANTHER" id="PTHR30483">
    <property type="entry name" value="LEUCINE-SPECIFIC-BINDING PROTEIN"/>
    <property type="match status" value="1"/>
</dbReference>